<dbReference type="AlphaFoldDB" id="A0A1G2M240"/>
<gene>
    <name evidence="1" type="ORF">A2664_01050</name>
</gene>
<name>A0A1G2M240_9BACT</name>
<organism evidence="1 2">
    <name type="scientific">Candidatus Taylorbacteria bacterium RIFCSPHIGHO2_01_FULL_46_22b</name>
    <dbReference type="NCBI Taxonomy" id="1802301"/>
    <lineage>
        <taxon>Bacteria</taxon>
        <taxon>Candidatus Tayloriibacteriota</taxon>
    </lineage>
</organism>
<evidence type="ECO:0000313" key="2">
    <source>
        <dbReference type="Proteomes" id="UP000178873"/>
    </source>
</evidence>
<proteinExistence type="predicted"/>
<protein>
    <recommendedName>
        <fullName evidence="3">Cellulose biosynthesis protein BcsS</fullName>
    </recommendedName>
</protein>
<dbReference type="Proteomes" id="UP000178873">
    <property type="component" value="Unassembled WGS sequence"/>
</dbReference>
<accession>A0A1G2M240</accession>
<evidence type="ECO:0008006" key="3">
    <source>
        <dbReference type="Google" id="ProtNLM"/>
    </source>
</evidence>
<dbReference type="EMBL" id="MHRF01000010">
    <property type="protein sequence ID" value="OHA17927.1"/>
    <property type="molecule type" value="Genomic_DNA"/>
</dbReference>
<reference evidence="1 2" key="1">
    <citation type="journal article" date="2016" name="Nat. Commun.">
        <title>Thousands of microbial genomes shed light on interconnected biogeochemical processes in an aquifer system.</title>
        <authorList>
            <person name="Anantharaman K."/>
            <person name="Brown C.T."/>
            <person name="Hug L.A."/>
            <person name="Sharon I."/>
            <person name="Castelle C.J."/>
            <person name="Probst A.J."/>
            <person name="Thomas B.C."/>
            <person name="Singh A."/>
            <person name="Wilkins M.J."/>
            <person name="Karaoz U."/>
            <person name="Brodie E.L."/>
            <person name="Williams K.H."/>
            <person name="Hubbard S.S."/>
            <person name="Banfield J.F."/>
        </authorList>
    </citation>
    <scope>NUCLEOTIDE SEQUENCE [LARGE SCALE GENOMIC DNA]</scope>
</reference>
<comment type="caution">
    <text evidence="1">The sequence shown here is derived from an EMBL/GenBank/DDBJ whole genome shotgun (WGS) entry which is preliminary data.</text>
</comment>
<evidence type="ECO:0000313" key="1">
    <source>
        <dbReference type="EMBL" id="OHA17927.1"/>
    </source>
</evidence>
<sequence>MLFLATVKADAGELGNTSFDFQFRSLFHIQYVDLHTNKLGSFGLAGWAIFSDVTAKNNETASFHVLGPLWQYGKKGSWFEVMGGLRRNEDGYNDPVVDLRLLDRTFSRINLMAELAYFPREERRRLYTWMAADTPIPLGRYQMRLGIESENIFSYSGQRDSWGIGPRLVFPIPLQKISPALSSSLAVAYQHRNDQDFLRCYLGLTCKLGR</sequence>